<dbReference type="PANTHER" id="PTHR43649:SF32">
    <property type="entry name" value="SUGAR BINDING SECRETED PROTEIN"/>
    <property type="match status" value="1"/>
</dbReference>
<dbReference type="PROSITE" id="PS51257">
    <property type="entry name" value="PROKAR_LIPOPROTEIN"/>
    <property type="match status" value="1"/>
</dbReference>
<dbReference type="PANTHER" id="PTHR43649">
    <property type="entry name" value="ARABINOSE-BINDING PROTEIN-RELATED"/>
    <property type="match status" value="1"/>
</dbReference>
<sequence length="438" mass="46806">MRSSLLRGAAVTAGLALLLVGCSGPAATPSASAPASPSASAPSEEKVTLTVATFNEFGYEDLFAEYTKAHPNVTITPKKAATSNEARENYFNKLAAGSGLSDIEAIEVDWLPDVMQTADKLYDLSGDDVKGRWLDWKEAAGTAPDGKLVAYGTDIGPEGVCYRADLFKKAGLPTDRAEVAKALGSTWDDYFALGKKFVAKSNGVAWFDSADAIMQGQINQLKNAFSSTEPEETLIPLGDNAPVKAQYDSILKAAVDDKLSAHLQQWQPDWVDAFQKGKFATMLCPGWMLGVIEGNAKGIEGWDIANTFPGGGGNWGGSYLTVPAQGAHTKEARDLAAWLTAPEQQIKAFKAKGTFPSQKQALTSPDLLSVTNKFFNNAPTGQILADRANAVPFNPFKGPQYFAVRQVIADAINRVDVTKKQNAADSWAQAIKEFNALG</sequence>
<proteinExistence type="predicted"/>
<feature type="signal peptide" evidence="1">
    <location>
        <begin position="1"/>
        <end position="26"/>
    </location>
</feature>
<protein>
    <submittedName>
        <fullName evidence="2">Cellobiose-binding protein</fullName>
    </submittedName>
</protein>
<reference evidence="2 3" key="1">
    <citation type="submission" date="2017-10" db="EMBL/GenBank/DDBJ databases">
        <title>Sequencing the genomes of 1000 actinobacteria strains.</title>
        <authorList>
            <person name="Klenk H.-P."/>
        </authorList>
    </citation>
    <scope>NUCLEOTIDE SEQUENCE [LARGE SCALE GENOMIC DNA]</scope>
    <source>
        <strain evidence="2 3">DSM 15597</strain>
    </source>
</reference>
<dbReference type="OrthoDB" id="3226017at2"/>
<comment type="caution">
    <text evidence="2">The sequence shown here is derived from an EMBL/GenBank/DDBJ whole genome shotgun (WGS) entry which is preliminary data.</text>
</comment>
<organism evidence="2 3">
    <name type="scientific">Propionicimonas paludicola</name>
    <dbReference type="NCBI Taxonomy" id="185243"/>
    <lineage>
        <taxon>Bacteria</taxon>
        <taxon>Bacillati</taxon>
        <taxon>Actinomycetota</taxon>
        <taxon>Actinomycetes</taxon>
        <taxon>Propionibacteriales</taxon>
        <taxon>Nocardioidaceae</taxon>
        <taxon>Propionicimonas</taxon>
    </lineage>
</organism>
<dbReference type="EMBL" id="PDJC01000001">
    <property type="protein sequence ID" value="PFG15811.1"/>
    <property type="molecule type" value="Genomic_DNA"/>
</dbReference>
<dbReference type="Pfam" id="PF13416">
    <property type="entry name" value="SBP_bac_8"/>
    <property type="match status" value="1"/>
</dbReference>
<dbReference type="AlphaFoldDB" id="A0A2A9CNN6"/>
<dbReference type="SUPFAM" id="SSF53850">
    <property type="entry name" value="Periplasmic binding protein-like II"/>
    <property type="match status" value="1"/>
</dbReference>
<dbReference type="RefSeq" id="WP_098459410.1">
    <property type="nucleotide sequence ID" value="NZ_PDJC01000001.1"/>
</dbReference>
<keyword evidence="1" id="KW-0732">Signal</keyword>
<evidence type="ECO:0000313" key="3">
    <source>
        <dbReference type="Proteomes" id="UP000226079"/>
    </source>
</evidence>
<dbReference type="Proteomes" id="UP000226079">
    <property type="component" value="Unassembled WGS sequence"/>
</dbReference>
<keyword evidence="3" id="KW-1185">Reference proteome</keyword>
<evidence type="ECO:0000313" key="2">
    <source>
        <dbReference type="EMBL" id="PFG15811.1"/>
    </source>
</evidence>
<dbReference type="InterPro" id="IPR050490">
    <property type="entry name" value="Bact_solute-bd_prot1"/>
</dbReference>
<dbReference type="InterPro" id="IPR006059">
    <property type="entry name" value="SBP"/>
</dbReference>
<evidence type="ECO:0000256" key="1">
    <source>
        <dbReference type="SAM" id="SignalP"/>
    </source>
</evidence>
<name>A0A2A9CNN6_9ACTN</name>
<gene>
    <name evidence="2" type="ORF">ATK74_0331</name>
</gene>
<feature type="chain" id="PRO_5013060880" evidence="1">
    <location>
        <begin position="27"/>
        <end position="438"/>
    </location>
</feature>
<accession>A0A2A9CNN6</accession>
<dbReference type="Gene3D" id="3.40.190.10">
    <property type="entry name" value="Periplasmic binding protein-like II"/>
    <property type="match status" value="1"/>
</dbReference>